<accession>T1JEV5</accession>
<dbReference type="GO" id="GO:0008270">
    <property type="term" value="F:zinc ion binding"/>
    <property type="evidence" value="ECO:0007669"/>
    <property type="project" value="UniProtKB-KW"/>
</dbReference>
<dbReference type="Gene3D" id="4.10.60.10">
    <property type="entry name" value="Zinc finger, CCHC-type"/>
    <property type="match status" value="2"/>
</dbReference>
<evidence type="ECO:0000256" key="2">
    <source>
        <dbReference type="ARBA" id="ARBA00022737"/>
    </source>
</evidence>
<sequence>MTRWARANNAHKRQPSEPSSWDELKKSHSNPDFKINDWRKERRLQSKQWRQEKRRMKVHILQKQTKNTCFNCRSTDHVVADCPTLPKADSTAAGICFKCGSTEHKSHACKAKSSSEVEFPFASCFICQQKGHLSSTCPENKSGIFPKGGSCHLCGSVQHLIKDCPQSFPNRNSEKKAETTVRTMKVDESVDKLDSDDDICEPDPEPKPKKKWRKTKKFSKK</sequence>
<dbReference type="eggNOG" id="KOG4400">
    <property type="taxonomic scope" value="Eukaryota"/>
</dbReference>
<dbReference type="InterPro" id="IPR001878">
    <property type="entry name" value="Znf_CCHC"/>
</dbReference>
<dbReference type="InterPro" id="IPR036875">
    <property type="entry name" value="Znf_CCHC_sf"/>
</dbReference>
<feature type="domain" description="CCHC-type" evidence="7">
    <location>
        <begin position="124"/>
        <end position="139"/>
    </location>
</feature>
<organism evidence="8 9">
    <name type="scientific">Strigamia maritima</name>
    <name type="common">European centipede</name>
    <name type="synonym">Geophilus maritimus</name>
    <dbReference type="NCBI Taxonomy" id="126957"/>
    <lineage>
        <taxon>Eukaryota</taxon>
        <taxon>Metazoa</taxon>
        <taxon>Ecdysozoa</taxon>
        <taxon>Arthropoda</taxon>
        <taxon>Myriapoda</taxon>
        <taxon>Chilopoda</taxon>
        <taxon>Pleurostigmophora</taxon>
        <taxon>Geophilomorpha</taxon>
        <taxon>Linotaeniidae</taxon>
        <taxon>Strigamia</taxon>
    </lineage>
</organism>
<name>T1JEV5_STRMM</name>
<protein>
    <recommendedName>
        <fullName evidence="7">CCHC-type domain-containing protein</fullName>
    </recommendedName>
</protein>
<dbReference type="STRING" id="126957.T1JEV5"/>
<dbReference type="HOGENOM" id="CLU_054987_2_1_1"/>
<dbReference type="SMART" id="SM00343">
    <property type="entry name" value="ZnF_C2HC"/>
    <property type="match status" value="4"/>
</dbReference>
<feature type="compositionally biased region" description="Basic residues" evidence="6">
    <location>
        <begin position="208"/>
        <end position="221"/>
    </location>
</feature>
<keyword evidence="2" id="KW-0677">Repeat</keyword>
<dbReference type="SUPFAM" id="SSF57756">
    <property type="entry name" value="Retrovirus zinc finger-like domains"/>
    <property type="match status" value="2"/>
</dbReference>
<dbReference type="GO" id="GO:0003676">
    <property type="term" value="F:nucleic acid binding"/>
    <property type="evidence" value="ECO:0007669"/>
    <property type="project" value="InterPro"/>
</dbReference>
<keyword evidence="4" id="KW-0862">Zinc</keyword>
<reference evidence="9" key="1">
    <citation type="submission" date="2011-05" db="EMBL/GenBank/DDBJ databases">
        <authorList>
            <person name="Richards S.R."/>
            <person name="Qu J."/>
            <person name="Jiang H."/>
            <person name="Jhangiani S.N."/>
            <person name="Agravi P."/>
            <person name="Goodspeed R."/>
            <person name="Gross S."/>
            <person name="Mandapat C."/>
            <person name="Jackson L."/>
            <person name="Mathew T."/>
            <person name="Pu L."/>
            <person name="Thornton R."/>
            <person name="Saada N."/>
            <person name="Wilczek-Boney K.B."/>
            <person name="Lee S."/>
            <person name="Kovar C."/>
            <person name="Wu Y."/>
            <person name="Scherer S.E."/>
            <person name="Worley K.C."/>
            <person name="Muzny D.M."/>
            <person name="Gibbs R."/>
        </authorList>
    </citation>
    <scope>NUCLEOTIDE SEQUENCE</scope>
    <source>
        <strain evidence="9">Brora</strain>
    </source>
</reference>
<keyword evidence="9" id="KW-1185">Reference proteome</keyword>
<dbReference type="Pfam" id="PF00098">
    <property type="entry name" value="zf-CCHC"/>
    <property type="match status" value="2"/>
</dbReference>
<feature type="compositionally biased region" description="Basic and acidic residues" evidence="6">
    <location>
        <begin position="22"/>
        <end position="39"/>
    </location>
</feature>
<dbReference type="GO" id="GO:0005730">
    <property type="term" value="C:nucleolus"/>
    <property type="evidence" value="ECO:0007669"/>
    <property type="project" value="TreeGrafter"/>
</dbReference>
<dbReference type="PhylomeDB" id="T1JEV5"/>
<dbReference type="Proteomes" id="UP000014500">
    <property type="component" value="Unassembled WGS sequence"/>
</dbReference>
<feature type="region of interest" description="Disordered" evidence="6">
    <location>
        <begin position="170"/>
        <end position="221"/>
    </location>
</feature>
<evidence type="ECO:0000259" key="7">
    <source>
        <dbReference type="PROSITE" id="PS50158"/>
    </source>
</evidence>
<dbReference type="EnsemblMetazoa" id="SMAR012358-RA">
    <property type="protein sequence ID" value="SMAR012358-PA"/>
    <property type="gene ID" value="SMAR012358"/>
</dbReference>
<dbReference type="PANTHER" id="PTHR46242">
    <property type="entry name" value="ZINC FINGER CCHC DOMAIN-CONTAINING PROTEIN 9 ZCCHC9"/>
    <property type="match status" value="1"/>
</dbReference>
<evidence type="ECO:0000256" key="1">
    <source>
        <dbReference type="ARBA" id="ARBA00022723"/>
    </source>
</evidence>
<dbReference type="FunFam" id="4.10.60.10:FF:000091">
    <property type="entry name" value="Zinc finger CCHC-type-containing 9"/>
    <property type="match status" value="1"/>
</dbReference>
<dbReference type="OMA" id="QLCGSVE"/>
<feature type="compositionally biased region" description="Acidic residues" evidence="6">
    <location>
        <begin position="194"/>
        <end position="203"/>
    </location>
</feature>
<evidence type="ECO:0000313" key="9">
    <source>
        <dbReference type="Proteomes" id="UP000014500"/>
    </source>
</evidence>
<evidence type="ECO:0000313" key="8">
    <source>
        <dbReference type="EnsemblMetazoa" id="SMAR012358-PA"/>
    </source>
</evidence>
<keyword evidence="3 5" id="KW-0863">Zinc-finger</keyword>
<keyword evidence="1" id="KW-0479">Metal-binding</keyword>
<proteinExistence type="predicted"/>
<evidence type="ECO:0000256" key="6">
    <source>
        <dbReference type="SAM" id="MobiDB-lite"/>
    </source>
</evidence>
<evidence type="ECO:0000256" key="5">
    <source>
        <dbReference type="PROSITE-ProRule" id="PRU00047"/>
    </source>
</evidence>
<dbReference type="AlphaFoldDB" id="T1JEV5"/>
<reference evidence="8" key="2">
    <citation type="submission" date="2015-02" db="UniProtKB">
        <authorList>
            <consortium name="EnsemblMetazoa"/>
        </authorList>
    </citation>
    <scope>IDENTIFICATION</scope>
</reference>
<feature type="region of interest" description="Disordered" evidence="6">
    <location>
        <begin position="1"/>
        <end position="39"/>
    </location>
</feature>
<dbReference type="InterPro" id="IPR042246">
    <property type="entry name" value="ZCCHC9"/>
</dbReference>
<evidence type="ECO:0000256" key="3">
    <source>
        <dbReference type="ARBA" id="ARBA00022771"/>
    </source>
</evidence>
<dbReference type="PANTHER" id="PTHR46242:SF1">
    <property type="entry name" value="ZINC FINGER CCHC DOMAIN-CONTAINING PROTEIN 9"/>
    <property type="match status" value="1"/>
</dbReference>
<feature type="compositionally biased region" description="Basic and acidic residues" evidence="6">
    <location>
        <begin position="172"/>
        <end position="193"/>
    </location>
</feature>
<dbReference type="PROSITE" id="PS50158">
    <property type="entry name" value="ZF_CCHC"/>
    <property type="match status" value="1"/>
</dbReference>
<evidence type="ECO:0000256" key="4">
    <source>
        <dbReference type="ARBA" id="ARBA00022833"/>
    </source>
</evidence>
<dbReference type="EMBL" id="JH432130">
    <property type="status" value="NOT_ANNOTATED_CDS"/>
    <property type="molecule type" value="Genomic_DNA"/>
</dbReference>